<comment type="caution">
    <text evidence="1">The sequence shown here is derived from an EMBL/GenBank/DDBJ whole genome shotgun (WGS) entry which is preliminary data.</text>
</comment>
<organism evidence="1 2">
    <name type="scientific">candidate division WWE3 bacterium RIFCSPLOWO2_01_FULL_37_15</name>
    <dbReference type="NCBI Taxonomy" id="1802622"/>
    <lineage>
        <taxon>Bacteria</taxon>
        <taxon>Katanobacteria</taxon>
    </lineage>
</organism>
<proteinExistence type="predicted"/>
<evidence type="ECO:0000313" key="2">
    <source>
        <dbReference type="Proteomes" id="UP000177458"/>
    </source>
</evidence>
<dbReference type="AlphaFoldDB" id="A0A1F4UXJ3"/>
<protein>
    <submittedName>
        <fullName evidence="1">Uncharacterized protein</fullName>
    </submittedName>
</protein>
<sequence>MDETRFEVIRKSPQAIVARDIKTEGRGYVVKSVSRSEPLHANIWVEKSAREVANNYRKALKILRRPDFGLAEYVPASRVQEVNEDTVNVVQKEIVGVTLRKHLRGLGEQQADYEETGRVVVPPEVMRQLNDILLKSLQMAIRTTSFPREDLPYGITYRRSEKLPEMRQPQEGEGVMPEVIGENALDNIMVGEDNRLWLTDCAAVCVADKDLAEDGTWRQLHRGLYQYGTDKLLSDEVRQYTHELDRALKGEPLRFLNA</sequence>
<dbReference type="EMBL" id="MEVF01000017">
    <property type="protein sequence ID" value="OGC49626.1"/>
    <property type="molecule type" value="Genomic_DNA"/>
</dbReference>
<dbReference type="Proteomes" id="UP000177458">
    <property type="component" value="Unassembled WGS sequence"/>
</dbReference>
<gene>
    <name evidence="1" type="ORF">A3A69_00105</name>
</gene>
<reference evidence="1 2" key="1">
    <citation type="journal article" date="2016" name="Nat. Commun.">
        <title>Thousands of microbial genomes shed light on interconnected biogeochemical processes in an aquifer system.</title>
        <authorList>
            <person name="Anantharaman K."/>
            <person name="Brown C.T."/>
            <person name="Hug L.A."/>
            <person name="Sharon I."/>
            <person name="Castelle C.J."/>
            <person name="Probst A.J."/>
            <person name="Thomas B.C."/>
            <person name="Singh A."/>
            <person name="Wilkins M.J."/>
            <person name="Karaoz U."/>
            <person name="Brodie E.L."/>
            <person name="Williams K.H."/>
            <person name="Hubbard S.S."/>
            <person name="Banfield J.F."/>
        </authorList>
    </citation>
    <scope>NUCLEOTIDE SEQUENCE [LARGE SCALE GENOMIC DNA]</scope>
</reference>
<evidence type="ECO:0000313" key="1">
    <source>
        <dbReference type="EMBL" id="OGC49626.1"/>
    </source>
</evidence>
<name>A0A1F4UXJ3_UNCKA</name>
<accession>A0A1F4UXJ3</accession>